<dbReference type="SUPFAM" id="SSF53335">
    <property type="entry name" value="S-adenosyl-L-methionine-dependent methyltransferases"/>
    <property type="match status" value="1"/>
</dbReference>
<dbReference type="EC" id="2.5.1.16" evidence="3"/>
<evidence type="ECO:0000313" key="3">
    <source>
        <dbReference type="EMBL" id="CRH04230.1"/>
    </source>
</evidence>
<feature type="transmembrane region" description="Helical" evidence="2">
    <location>
        <begin position="319"/>
        <end position="340"/>
    </location>
</feature>
<dbReference type="InterPro" id="IPR036259">
    <property type="entry name" value="MFS_trans_sf"/>
</dbReference>
<evidence type="ECO:0000256" key="1">
    <source>
        <dbReference type="ARBA" id="ARBA00023115"/>
    </source>
</evidence>
<feature type="transmembrane region" description="Helical" evidence="2">
    <location>
        <begin position="67"/>
        <end position="86"/>
    </location>
</feature>
<feature type="transmembrane region" description="Helical" evidence="2">
    <location>
        <begin position="5"/>
        <end position="24"/>
    </location>
</feature>
<organism evidence="3">
    <name type="scientific">Magnetococcus massalia (strain MO-1)</name>
    <dbReference type="NCBI Taxonomy" id="451514"/>
    <lineage>
        <taxon>Bacteria</taxon>
        <taxon>Pseudomonadati</taxon>
        <taxon>Pseudomonadota</taxon>
        <taxon>Magnetococcia</taxon>
        <taxon>Magnetococcales</taxon>
        <taxon>Magnetococcaceae</taxon>
        <taxon>Magnetococcus</taxon>
    </lineage>
</organism>
<name>A0A1S7LBW9_MAGMO</name>
<reference evidence="3" key="1">
    <citation type="submission" date="2015-04" db="EMBL/GenBank/DDBJ databases">
        <authorList>
            <person name="Syromyatnikov M.Y."/>
            <person name="Popov V.N."/>
        </authorList>
    </citation>
    <scope>NUCLEOTIDE SEQUENCE</scope>
    <source>
        <strain evidence="3">MO-1</strain>
    </source>
</reference>
<keyword evidence="2" id="KW-1133">Transmembrane helix</keyword>
<dbReference type="SUPFAM" id="SSF103473">
    <property type="entry name" value="MFS general substrate transporter"/>
    <property type="match status" value="1"/>
</dbReference>
<dbReference type="InterPro" id="IPR029063">
    <property type="entry name" value="SAM-dependent_MTases_sf"/>
</dbReference>
<dbReference type="PANTHER" id="PTHR43317:SF1">
    <property type="entry name" value="THERMOSPERMINE SYNTHASE ACAULIS5"/>
    <property type="match status" value="1"/>
</dbReference>
<proteinExistence type="predicted"/>
<keyword evidence="2" id="KW-0472">Membrane</keyword>
<dbReference type="EMBL" id="LO017727">
    <property type="protein sequence ID" value="CRH04230.1"/>
    <property type="molecule type" value="Genomic_DNA"/>
</dbReference>
<protein>
    <submittedName>
        <fullName evidence="3">Putative spermidine synthase (Putrescine aminopropyltransferase)</fullName>
        <ecNumber evidence="3">2.5.1.16</ecNumber>
    </submittedName>
</protein>
<feature type="transmembrane region" description="Helical" evidence="2">
    <location>
        <begin position="352"/>
        <end position="371"/>
    </location>
</feature>
<keyword evidence="2" id="KW-0812">Transmembrane</keyword>
<feature type="transmembrane region" description="Helical" evidence="2">
    <location>
        <begin position="106"/>
        <end position="128"/>
    </location>
</feature>
<dbReference type="Pfam" id="PF01564">
    <property type="entry name" value="Spermine_synth"/>
    <property type="match status" value="1"/>
</dbReference>
<feature type="transmembrane region" description="Helical" evidence="2">
    <location>
        <begin position="166"/>
        <end position="187"/>
    </location>
</feature>
<dbReference type="CDD" id="cd02440">
    <property type="entry name" value="AdoMet_MTases"/>
    <property type="match status" value="1"/>
</dbReference>
<evidence type="ECO:0000256" key="2">
    <source>
        <dbReference type="SAM" id="Phobius"/>
    </source>
</evidence>
<gene>
    <name evidence="3" type="ORF">MAGMO_0013</name>
</gene>
<feature type="transmembrane region" description="Helical" evidence="2">
    <location>
        <begin position="140"/>
        <end position="160"/>
    </location>
</feature>
<dbReference type="NCBIfam" id="NF037959">
    <property type="entry name" value="MFS_SpdSyn"/>
    <property type="match status" value="1"/>
</dbReference>
<feature type="transmembrane region" description="Helical" evidence="2">
    <location>
        <begin position="36"/>
        <end position="55"/>
    </location>
</feature>
<accession>A0A1S7LBW9</accession>
<keyword evidence="3" id="KW-0808">Transferase</keyword>
<feature type="transmembrane region" description="Helical" evidence="2">
    <location>
        <begin position="407"/>
        <end position="428"/>
    </location>
</feature>
<dbReference type="Gene3D" id="3.40.50.150">
    <property type="entry name" value="Vaccinia Virus protein VP39"/>
    <property type="match status" value="1"/>
</dbReference>
<dbReference type="GO" id="GO:0006596">
    <property type="term" value="P:polyamine biosynthetic process"/>
    <property type="evidence" value="ECO:0007669"/>
    <property type="project" value="UniProtKB-KW"/>
</dbReference>
<dbReference type="Gene3D" id="1.20.1250.20">
    <property type="entry name" value="MFS general substrate transporter like domains"/>
    <property type="match status" value="1"/>
</dbReference>
<dbReference type="AlphaFoldDB" id="A0A1S7LBW9"/>
<dbReference type="PANTHER" id="PTHR43317">
    <property type="entry name" value="THERMOSPERMINE SYNTHASE ACAULIS5"/>
    <property type="match status" value="1"/>
</dbReference>
<feature type="transmembrane region" description="Helical" evidence="2">
    <location>
        <begin position="217"/>
        <end position="237"/>
    </location>
</feature>
<keyword evidence="1" id="KW-0620">Polyamine biosynthesis</keyword>
<feature type="transmembrane region" description="Helical" evidence="2">
    <location>
        <begin position="249"/>
        <end position="270"/>
    </location>
</feature>
<sequence>MPIPLLFFISGIPALLYQIVWQRVLFSFYGTNIESVTAIVAAFILGLGLGGWLGGKLSLYSNNRLQLFAGVELLIGLFGLISLPLFDAVGGLTAGLPIAQSGTIAFALILLPTLLMGATLPLLTAYLVDHQPNVGKQVGTLYFVNTLGSATACFLAAFYLMGNLGLNGSIIFAVGFNLLVASGAWWLSQRPHQGPSRQTQEQAAPALPIAAKTQRNALLLAAGAGFVSLSWEIMWVRSFAFLTGGMAKVFALVLGSFLLGIALGSLFARGQAKQYAPDDPHFGRILMITLLLASVAGYLLLPGIAYLAQQIEYGFALQYVAISAALWGAVLPLAAHLGITADGQAGAGMGKIYLANILGSVAGSLVVGFWLMDHLGIAQLATLNSLLGLAMAVAVAFWLIPYRWERLAGIAASLLVALFMVSNNAVLFNQFYEKLLLKQDFTADKKFAQQHENRSGVIGITPAGVVYGGGVYDGRLATGLFEAKGLFRPYSISAFHKKPAKVLMIGLSMGAWGRIVASHPQLESMTVVEINRGYPALIETHDHLAPVLNNPKVKVVYDDGRRWMRANPEAKFDFIMMNTTWHWRAYASNILSSDFMQIVKAHLAPGGRFMFNATGSLEAQRTAALSFPHVWRFSNNVVASMDPIPLDIDNWKKQLLAYRIDGEPVVDPMDDEQLTHLQQLEQQLRTVDDPQASYWSSMGSREDILAASEGLITITDDNMGVEWHR</sequence>
<dbReference type="GO" id="GO:0004766">
    <property type="term" value="F:spermidine synthase activity"/>
    <property type="evidence" value="ECO:0007669"/>
    <property type="project" value="UniProtKB-EC"/>
</dbReference>
<feature type="transmembrane region" description="Helical" evidence="2">
    <location>
        <begin position="377"/>
        <end position="400"/>
    </location>
</feature>
<feature type="transmembrane region" description="Helical" evidence="2">
    <location>
        <begin position="282"/>
        <end position="307"/>
    </location>
</feature>